<gene>
    <name evidence="2" type="ORF">C5O23_12270</name>
</gene>
<accession>A0A2V1IJ12</accession>
<reference evidence="3" key="1">
    <citation type="submission" date="2018-02" db="EMBL/GenBank/DDBJ databases">
        <authorList>
            <person name="Clavel T."/>
            <person name="Strowig T."/>
        </authorList>
    </citation>
    <scope>NUCLEOTIDE SEQUENCE [LARGE SCALE GENOMIC DNA]</scope>
    <source>
        <strain evidence="3">DSM 103720</strain>
    </source>
</reference>
<evidence type="ECO:0000256" key="1">
    <source>
        <dbReference type="SAM" id="Phobius"/>
    </source>
</evidence>
<protein>
    <submittedName>
        <fullName evidence="2">Uncharacterized protein</fullName>
    </submittedName>
</protein>
<keyword evidence="1" id="KW-1133">Transmembrane helix</keyword>
<proteinExistence type="predicted"/>
<dbReference type="AlphaFoldDB" id="A0A2V1IJ12"/>
<name>A0A2V1IJ12_9BACT</name>
<comment type="caution">
    <text evidence="2">The sequence shown here is derived from an EMBL/GenBank/DDBJ whole genome shotgun (WGS) entry which is preliminary data.</text>
</comment>
<evidence type="ECO:0000313" key="2">
    <source>
        <dbReference type="EMBL" id="PWB00611.1"/>
    </source>
</evidence>
<evidence type="ECO:0000313" key="3">
    <source>
        <dbReference type="Proteomes" id="UP000244905"/>
    </source>
</evidence>
<dbReference type="EMBL" id="PUEC01000036">
    <property type="protein sequence ID" value="PWB00611.1"/>
    <property type="molecule type" value="Genomic_DNA"/>
</dbReference>
<keyword evidence="3" id="KW-1185">Reference proteome</keyword>
<dbReference type="Proteomes" id="UP000244905">
    <property type="component" value="Unassembled WGS sequence"/>
</dbReference>
<feature type="transmembrane region" description="Helical" evidence="1">
    <location>
        <begin position="7"/>
        <end position="24"/>
    </location>
</feature>
<keyword evidence="1" id="KW-0472">Membrane</keyword>
<organism evidence="2 3">
    <name type="scientific">Duncaniella muris</name>
    <dbReference type="NCBI Taxonomy" id="2094150"/>
    <lineage>
        <taxon>Bacteria</taxon>
        <taxon>Pseudomonadati</taxon>
        <taxon>Bacteroidota</taxon>
        <taxon>Bacteroidia</taxon>
        <taxon>Bacteroidales</taxon>
        <taxon>Muribaculaceae</taxon>
        <taxon>Duncaniella</taxon>
    </lineage>
</organism>
<feature type="transmembrane region" description="Helical" evidence="1">
    <location>
        <begin position="30"/>
        <end position="50"/>
    </location>
</feature>
<keyword evidence="1" id="KW-0812">Transmembrane</keyword>
<sequence length="86" mass="10326">MKRILKYILLAIVVVVWYGVFYRIDPTTPIQAFFAALFLSAVSVMIYLAIAEIVRRYKSGEQIWTWQEEKPRKLPLWYRILSKIFR</sequence>